<keyword evidence="6" id="KW-0805">Transcription regulation</keyword>
<dbReference type="CDD" id="cd16442">
    <property type="entry name" value="BPL"/>
    <property type="match status" value="1"/>
</dbReference>
<dbReference type="InterPro" id="IPR003142">
    <property type="entry name" value="BPL_C"/>
</dbReference>
<comment type="similarity">
    <text evidence="6">Belongs to the biotin--protein ligase family.</text>
</comment>
<dbReference type="HAMAP" id="MF_00978">
    <property type="entry name" value="Bifunct_BirA"/>
    <property type="match status" value="1"/>
</dbReference>
<dbReference type="SUPFAM" id="SSF46785">
    <property type="entry name" value="Winged helix' DNA-binding domain"/>
    <property type="match status" value="1"/>
</dbReference>
<comment type="caution">
    <text evidence="8">The sequence shown here is derived from an EMBL/GenBank/DDBJ whole genome shotgun (WGS) entry which is preliminary data.</text>
</comment>
<evidence type="ECO:0000313" key="8">
    <source>
        <dbReference type="EMBL" id="MEO1767508.1"/>
    </source>
</evidence>
<dbReference type="RefSeq" id="WP_347308617.1">
    <property type="nucleotide sequence ID" value="NZ_JBAJEX010000007.1"/>
</dbReference>
<feature type="domain" description="BPL/LPL catalytic" evidence="7">
    <location>
        <begin position="70"/>
        <end position="254"/>
    </location>
</feature>
<protein>
    <recommendedName>
        <fullName evidence="6">Bifunctional ligase/repressor BirA</fullName>
    </recommendedName>
    <alternativeName>
        <fullName evidence="6">Biotin--[acetyl-CoA-carboxylase] ligase</fullName>
        <ecNumber evidence="6">6.3.4.15</ecNumber>
    </alternativeName>
    <alternativeName>
        <fullName evidence="6">Biotin--protein ligase</fullName>
    </alternativeName>
    <alternativeName>
        <fullName evidence="6">Biotin-[acetyl-CoA carboxylase] synthetase</fullName>
    </alternativeName>
</protein>
<dbReference type="Pfam" id="PF02237">
    <property type="entry name" value="BPL_C"/>
    <property type="match status" value="1"/>
</dbReference>
<dbReference type="Pfam" id="PF08279">
    <property type="entry name" value="HTH_11"/>
    <property type="match status" value="1"/>
</dbReference>
<evidence type="ECO:0000256" key="2">
    <source>
        <dbReference type="ARBA" id="ARBA00022741"/>
    </source>
</evidence>
<feature type="DNA-binding region" description="H-T-H motif" evidence="6">
    <location>
        <begin position="20"/>
        <end position="39"/>
    </location>
</feature>
<keyword evidence="6" id="KW-0238">DNA-binding</keyword>
<evidence type="ECO:0000256" key="5">
    <source>
        <dbReference type="ARBA" id="ARBA00047846"/>
    </source>
</evidence>
<keyword evidence="3 6" id="KW-0067">ATP-binding</keyword>
<dbReference type="InterPro" id="IPR030855">
    <property type="entry name" value="Bifunct_BirA"/>
</dbReference>
<dbReference type="EMBL" id="JBAJEX010000007">
    <property type="protein sequence ID" value="MEO1767508.1"/>
    <property type="molecule type" value="Genomic_DNA"/>
</dbReference>
<feature type="binding site" evidence="6">
    <location>
        <begin position="88"/>
        <end position="90"/>
    </location>
    <ligand>
        <name>biotin</name>
        <dbReference type="ChEBI" id="CHEBI:57586"/>
    </ligand>
</feature>
<dbReference type="Proteomes" id="UP001482231">
    <property type="component" value="Unassembled WGS sequence"/>
</dbReference>
<dbReference type="Pfam" id="PF03099">
    <property type="entry name" value="BPL_LplA_LipB"/>
    <property type="match status" value="1"/>
</dbReference>
<feature type="binding site" evidence="6">
    <location>
        <begin position="116"/>
        <end position="118"/>
    </location>
    <ligand>
        <name>biotin</name>
        <dbReference type="ChEBI" id="CHEBI:57586"/>
    </ligand>
</feature>
<dbReference type="PANTHER" id="PTHR12835">
    <property type="entry name" value="BIOTIN PROTEIN LIGASE"/>
    <property type="match status" value="1"/>
</dbReference>
<dbReference type="Gene3D" id="3.30.930.10">
    <property type="entry name" value="Bira Bifunctional Protein, Domain 2"/>
    <property type="match status" value="1"/>
</dbReference>
<evidence type="ECO:0000259" key="7">
    <source>
        <dbReference type="PROSITE" id="PS51733"/>
    </source>
</evidence>
<evidence type="ECO:0000256" key="3">
    <source>
        <dbReference type="ARBA" id="ARBA00022840"/>
    </source>
</evidence>
<evidence type="ECO:0000313" key="9">
    <source>
        <dbReference type="Proteomes" id="UP001482231"/>
    </source>
</evidence>
<proteinExistence type="inferred from homology"/>
<organism evidence="8 9">
    <name type="scientific">Thiobacter aerophilum</name>
    <dbReference type="NCBI Taxonomy" id="3121275"/>
    <lineage>
        <taxon>Bacteria</taxon>
        <taxon>Pseudomonadati</taxon>
        <taxon>Pseudomonadota</taxon>
        <taxon>Betaproteobacteria</taxon>
        <taxon>Burkholderiales</taxon>
        <taxon>Thiobacteraceae</taxon>
        <taxon>Thiobacter</taxon>
    </lineage>
</organism>
<name>A0ABV0EIZ6_9BURK</name>
<dbReference type="InterPro" id="IPR013196">
    <property type="entry name" value="HTH_11"/>
</dbReference>
<sequence>MLPLTFAVLRRLTHEEFRSGEAIARELGISRASVCNALCAVARLGVEIHRVRGRGYRLGQPLDWIDAEALSAQLGNRFSVSVQEVVESTNTTLATEAAQGAPHRSCLVAEWQQAGRGRRGRRWESALGGSLTFSLLWRFPQGVSQLSGLSLAVGLALRRAMLALGLADTALKWPNDLVHGYRKLGGILVELQGDALGPTAAVIGVGINVRLGPLKDRIDQAVTDLGALLPDMPSRTEMLVCLLRHLDAVLSCFEVGGFGPLREEWQAAHAYQGRPVALLLPSGARVEGRVVGVAEDGALLLSTARGEERFASGEISLRPARSIASAA</sequence>
<dbReference type="SUPFAM" id="SSF50037">
    <property type="entry name" value="C-terminal domain of transcriptional repressors"/>
    <property type="match status" value="1"/>
</dbReference>
<comment type="catalytic activity">
    <reaction evidence="5 6">
        <text>biotin + L-lysyl-[protein] + ATP = N(6)-biotinyl-L-lysyl-[protein] + AMP + diphosphate + H(+)</text>
        <dbReference type="Rhea" id="RHEA:11756"/>
        <dbReference type="Rhea" id="RHEA-COMP:9752"/>
        <dbReference type="Rhea" id="RHEA-COMP:10505"/>
        <dbReference type="ChEBI" id="CHEBI:15378"/>
        <dbReference type="ChEBI" id="CHEBI:29969"/>
        <dbReference type="ChEBI" id="CHEBI:30616"/>
        <dbReference type="ChEBI" id="CHEBI:33019"/>
        <dbReference type="ChEBI" id="CHEBI:57586"/>
        <dbReference type="ChEBI" id="CHEBI:83144"/>
        <dbReference type="ChEBI" id="CHEBI:456215"/>
        <dbReference type="EC" id="6.3.4.15"/>
    </reaction>
</comment>
<gene>
    <name evidence="6" type="primary">birA</name>
    <name evidence="8" type="ORF">V6E02_09825</name>
</gene>
<dbReference type="SUPFAM" id="SSF55681">
    <property type="entry name" value="Class II aaRS and biotin synthetases"/>
    <property type="match status" value="1"/>
</dbReference>
<dbReference type="NCBIfam" id="TIGR00121">
    <property type="entry name" value="birA_ligase"/>
    <property type="match status" value="1"/>
</dbReference>
<keyword evidence="9" id="KW-1185">Reference proteome</keyword>
<feature type="binding site" evidence="6">
    <location>
        <position position="112"/>
    </location>
    <ligand>
        <name>biotin</name>
        <dbReference type="ChEBI" id="CHEBI:57586"/>
    </ligand>
</feature>
<dbReference type="EC" id="6.3.4.15" evidence="6"/>
<evidence type="ECO:0000256" key="1">
    <source>
        <dbReference type="ARBA" id="ARBA00022598"/>
    </source>
</evidence>
<keyword evidence="4 6" id="KW-0092">Biotin</keyword>
<dbReference type="PROSITE" id="PS51733">
    <property type="entry name" value="BPL_LPL_CATALYTIC"/>
    <property type="match status" value="1"/>
</dbReference>
<dbReference type="GO" id="GO:0004077">
    <property type="term" value="F:biotin--[biotin carboxyl-carrier protein] ligase activity"/>
    <property type="evidence" value="ECO:0007669"/>
    <property type="project" value="UniProtKB-EC"/>
</dbReference>
<keyword evidence="1 6" id="KW-0436">Ligase</keyword>
<dbReference type="InterPro" id="IPR036388">
    <property type="entry name" value="WH-like_DNA-bd_sf"/>
</dbReference>
<dbReference type="PANTHER" id="PTHR12835:SF5">
    <property type="entry name" value="BIOTIN--PROTEIN LIGASE"/>
    <property type="match status" value="1"/>
</dbReference>
<keyword evidence="6" id="KW-0678">Repressor</keyword>
<dbReference type="InterPro" id="IPR004408">
    <property type="entry name" value="Biotin_CoA_COase_ligase"/>
</dbReference>
<keyword evidence="6" id="KW-0804">Transcription</keyword>
<accession>A0ABV0EIZ6</accession>
<dbReference type="Gene3D" id="2.30.30.100">
    <property type="match status" value="1"/>
</dbReference>
<dbReference type="InterPro" id="IPR008988">
    <property type="entry name" value="Transcriptional_repressor_C"/>
</dbReference>
<comment type="function">
    <text evidence="6">Acts both as a biotin--[acetyl-CoA-carboxylase] ligase and a repressor.</text>
</comment>
<dbReference type="InterPro" id="IPR004143">
    <property type="entry name" value="BPL_LPL_catalytic"/>
</dbReference>
<reference evidence="8 9" key="1">
    <citation type="submission" date="2024-02" db="EMBL/GenBank/DDBJ databases">
        <title>New thermophilic sulfur-oxidizing bacteria from a hot springs of the Uzon caldera (Kamchatka, Russia).</title>
        <authorList>
            <person name="Dukat A.M."/>
            <person name="Elcheninov A.G."/>
            <person name="Frolov E.N."/>
        </authorList>
    </citation>
    <scope>NUCLEOTIDE SEQUENCE [LARGE SCALE GENOMIC DNA]</scope>
    <source>
        <strain evidence="8 9">AK1</strain>
    </source>
</reference>
<dbReference type="Gene3D" id="1.10.10.10">
    <property type="entry name" value="Winged helix-like DNA-binding domain superfamily/Winged helix DNA-binding domain"/>
    <property type="match status" value="1"/>
</dbReference>
<keyword evidence="2 6" id="KW-0547">Nucleotide-binding</keyword>
<feature type="binding site" evidence="6">
    <location>
        <position position="183"/>
    </location>
    <ligand>
        <name>biotin</name>
        <dbReference type="ChEBI" id="CHEBI:57586"/>
    </ligand>
</feature>
<dbReference type="InterPro" id="IPR045864">
    <property type="entry name" value="aa-tRNA-synth_II/BPL/LPL"/>
</dbReference>
<evidence type="ECO:0000256" key="4">
    <source>
        <dbReference type="ARBA" id="ARBA00023267"/>
    </source>
</evidence>
<dbReference type="InterPro" id="IPR036390">
    <property type="entry name" value="WH_DNA-bd_sf"/>
</dbReference>
<evidence type="ECO:0000256" key="6">
    <source>
        <dbReference type="HAMAP-Rule" id="MF_00978"/>
    </source>
</evidence>